<name>A0A365GW04_9ACTN</name>
<sequence length="79" mass="8427">MPADSTALLAHAHTLGADADALAECAVRLRDLAARLRAHDAAPPWLYETMNAHITACVVASTDLAEAAARMRNYADLVR</sequence>
<gene>
    <name evidence="1" type="ORF">DPM19_32315</name>
</gene>
<organism evidence="1 2">
    <name type="scientific">Actinomadura craniellae</name>
    <dbReference type="NCBI Taxonomy" id="2231787"/>
    <lineage>
        <taxon>Bacteria</taxon>
        <taxon>Bacillati</taxon>
        <taxon>Actinomycetota</taxon>
        <taxon>Actinomycetes</taxon>
        <taxon>Streptosporangiales</taxon>
        <taxon>Thermomonosporaceae</taxon>
        <taxon>Actinomadura</taxon>
    </lineage>
</organism>
<reference evidence="1 2" key="1">
    <citation type="submission" date="2018-06" db="EMBL/GenBank/DDBJ databases">
        <title>Actinomadura craniellae sp. nov. isolated from marine sponge Craniella sp.</title>
        <authorList>
            <person name="Li L."/>
            <person name="Xu Q.H."/>
            <person name="Lin H.W."/>
            <person name="Lu Y.H."/>
        </authorList>
    </citation>
    <scope>NUCLEOTIDE SEQUENCE [LARGE SCALE GENOMIC DNA]</scope>
    <source>
        <strain evidence="1 2">LHW63021</strain>
    </source>
</reference>
<dbReference type="RefSeq" id="WP_111871896.1">
    <property type="nucleotide sequence ID" value="NZ_QLYX01000022.1"/>
</dbReference>
<dbReference type="AlphaFoldDB" id="A0A365GW04"/>
<evidence type="ECO:0000313" key="2">
    <source>
        <dbReference type="Proteomes" id="UP000251891"/>
    </source>
</evidence>
<dbReference type="OrthoDB" id="3483940at2"/>
<proteinExistence type="predicted"/>
<keyword evidence="2" id="KW-1185">Reference proteome</keyword>
<evidence type="ECO:0000313" key="1">
    <source>
        <dbReference type="EMBL" id="RAY10997.1"/>
    </source>
</evidence>
<dbReference type="Proteomes" id="UP000251891">
    <property type="component" value="Unassembled WGS sequence"/>
</dbReference>
<dbReference type="EMBL" id="QLYX01000022">
    <property type="protein sequence ID" value="RAY10997.1"/>
    <property type="molecule type" value="Genomic_DNA"/>
</dbReference>
<protein>
    <submittedName>
        <fullName evidence="1">Uncharacterized protein</fullName>
    </submittedName>
</protein>
<comment type="caution">
    <text evidence="1">The sequence shown here is derived from an EMBL/GenBank/DDBJ whole genome shotgun (WGS) entry which is preliminary data.</text>
</comment>
<accession>A0A365GW04</accession>